<dbReference type="InterPro" id="IPR011990">
    <property type="entry name" value="TPR-like_helical_dom_sf"/>
</dbReference>
<dbReference type="InterPro" id="IPR036388">
    <property type="entry name" value="WH-like_DNA-bd_sf"/>
</dbReference>
<reference evidence="2" key="1">
    <citation type="submission" date="2020-12" db="EMBL/GenBank/DDBJ databases">
        <title>Leucobacter sp. CAS2, isolated from Chromium sludge.</title>
        <authorList>
            <person name="Xu Z."/>
        </authorList>
    </citation>
    <scope>NUCLEOTIDE SEQUENCE</scope>
    <source>
        <strain evidence="2">CSA2</strain>
    </source>
</reference>
<dbReference type="RefSeq" id="WP_200132266.1">
    <property type="nucleotide sequence ID" value="NZ_JAEHOI010000007.1"/>
</dbReference>
<dbReference type="Pfam" id="PF00196">
    <property type="entry name" value="GerE"/>
    <property type="match status" value="1"/>
</dbReference>
<dbReference type="Gene3D" id="1.10.10.10">
    <property type="entry name" value="Winged helix-like DNA-binding domain superfamily/Winged helix DNA-binding domain"/>
    <property type="match status" value="1"/>
</dbReference>
<organism evidence="2 3">
    <name type="scientific">Leucobacter edaphi</name>
    <dbReference type="NCBI Taxonomy" id="2796472"/>
    <lineage>
        <taxon>Bacteria</taxon>
        <taxon>Bacillati</taxon>
        <taxon>Actinomycetota</taxon>
        <taxon>Actinomycetes</taxon>
        <taxon>Micrococcales</taxon>
        <taxon>Microbacteriaceae</taxon>
        <taxon>Leucobacter</taxon>
    </lineage>
</organism>
<gene>
    <name evidence="2" type="ORF">JD292_08200</name>
</gene>
<comment type="caution">
    <text evidence="2">The sequence shown here is derived from an EMBL/GenBank/DDBJ whole genome shotgun (WGS) entry which is preliminary data.</text>
</comment>
<dbReference type="GO" id="GO:0006355">
    <property type="term" value="P:regulation of DNA-templated transcription"/>
    <property type="evidence" value="ECO:0007669"/>
    <property type="project" value="InterPro"/>
</dbReference>
<dbReference type="Proteomes" id="UP000618733">
    <property type="component" value="Unassembled WGS sequence"/>
</dbReference>
<keyword evidence="3" id="KW-1185">Reference proteome</keyword>
<evidence type="ECO:0000313" key="3">
    <source>
        <dbReference type="Proteomes" id="UP000618733"/>
    </source>
</evidence>
<evidence type="ECO:0000313" key="2">
    <source>
        <dbReference type="EMBL" id="MBK0422054.1"/>
    </source>
</evidence>
<dbReference type="SMART" id="SM00421">
    <property type="entry name" value="HTH_LUXR"/>
    <property type="match status" value="1"/>
</dbReference>
<name>A0A934QCD8_9MICO</name>
<feature type="domain" description="HTH luxR-type" evidence="1">
    <location>
        <begin position="409"/>
        <end position="466"/>
    </location>
</feature>
<accession>A0A934QCD8</accession>
<evidence type="ECO:0000259" key="1">
    <source>
        <dbReference type="SMART" id="SM00421"/>
    </source>
</evidence>
<dbReference type="InterPro" id="IPR000792">
    <property type="entry name" value="Tscrpt_reg_LuxR_C"/>
</dbReference>
<dbReference type="AlphaFoldDB" id="A0A934QCD8"/>
<dbReference type="InterPro" id="IPR016032">
    <property type="entry name" value="Sig_transdc_resp-reg_C-effctor"/>
</dbReference>
<dbReference type="SUPFAM" id="SSF46894">
    <property type="entry name" value="C-terminal effector domain of the bipartite response regulators"/>
    <property type="match status" value="1"/>
</dbReference>
<dbReference type="GO" id="GO:0003677">
    <property type="term" value="F:DNA binding"/>
    <property type="evidence" value="ECO:0007669"/>
    <property type="project" value="InterPro"/>
</dbReference>
<dbReference type="EMBL" id="JAEHOI010000007">
    <property type="protein sequence ID" value="MBK0422054.1"/>
    <property type="molecule type" value="Genomic_DNA"/>
</dbReference>
<protein>
    <recommendedName>
        <fullName evidence="1">HTH luxR-type domain-containing protein</fullName>
    </recommendedName>
</protein>
<sequence>MLIAAAQRLVGSSLRDGLQPELRQLEILRSANLAEVRKFADSEQKLVAAGMLMAHVRADDTFGAVELARLVRERKLNRMQPPDPMFGFLAIEAALAETYIAAGMTVEATKHTERLIQGMSEGASPRWHLRAFGLCAAAHAIDGHHRIAQEYLGRISALKEREGWEEDRVEYMDAVAEAVLGFTALNSSRLQWLKKAAETLPQREPTSQSLIQLINTVAATTADDASDIISMAGSVARGSMHPSGPSFVRQCALGVAAVELVQRGTPGQAIALLRGARTPPNHSVCFASVRASAYIVMGDYRASLAASDACVRERASHNRWMLPGALLARAIANMHLGHVTEAVATGADALSLSESLVSPRLGLLALPRRDILALGSRIAVARPRLLRRLLQLRDEMDQVPPLIPAPLSLPKLSQRERVVALRLRSDLSYSQLAEEMHVSASTIKSQANMIARKLGGRTREDAVERLEKSGFYAIYAPDGY</sequence>
<dbReference type="SUPFAM" id="SSF48452">
    <property type="entry name" value="TPR-like"/>
    <property type="match status" value="1"/>
</dbReference>
<proteinExistence type="predicted"/>